<reference evidence="2 3" key="1">
    <citation type="submission" date="2018-04" db="EMBL/GenBank/DDBJ databases">
        <title>Complete genome sequences of Streptomyces lydicus strain WYEC and characterization of antagonistic properties of biological control agents.</title>
        <authorList>
            <person name="Mariita R.M."/>
            <person name="Sello J.K."/>
        </authorList>
    </citation>
    <scope>NUCLEOTIDE SEQUENCE [LARGE SCALE GENOMIC DNA]</scope>
    <source>
        <strain evidence="2 3">WYEC 108</strain>
    </source>
</reference>
<sequence length="167" mass="18035">MNDTSAGHCAAARTGQGGAAAEGPRRSAALHRAEALRLLGTVSLGRIVFTRHALPAIHPVPHLVDDGDIVLRTHEGAALTTRDRRAGAGGVVVAYEADAIDAVTHLGWSVVVTGYCHLVTDPDALARYRRLLRPGWSRPDEHPRRERPHEHVLRIRPDLVTGVRLTA</sequence>
<dbReference type="RefSeq" id="WP_127152412.1">
    <property type="nucleotide sequence ID" value="NZ_CP029042.1"/>
</dbReference>
<dbReference type="Gene3D" id="2.30.110.10">
    <property type="entry name" value="Electron Transport, Fmn-binding Protein, Chain A"/>
    <property type="match status" value="1"/>
</dbReference>
<proteinExistence type="predicted"/>
<dbReference type="AlphaFoldDB" id="A0A3Q9K6Q3"/>
<dbReference type="EMBL" id="CP029042">
    <property type="protein sequence ID" value="AZS73415.1"/>
    <property type="molecule type" value="Genomic_DNA"/>
</dbReference>
<evidence type="ECO:0000256" key="1">
    <source>
        <dbReference type="SAM" id="MobiDB-lite"/>
    </source>
</evidence>
<evidence type="ECO:0000313" key="2">
    <source>
        <dbReference type="EMBL" id="AZS73415.1"/>
    </source>
</evidence>
<dbReference type="SUPFAM" id="SSF50475">
    <property type="entry name" value="FMN-binding split barrel"/>
    <property type="match status" value="1"/>
</dbReference>
<dbReference type="InterPro" id="IPR012349">
    <property type="entry name" value="Split_barrel_FMN-bd"/>
</dbReference>
<gene>
    <name evidence="2" type="ORF">DDE74_22890</name>
</gene>
<dbReference type="Pfam" id="PF12900">
    <property type="entry name" value="Pyridox_ox_2"/>
    <property type="match status" value="1"/>
</dbReference>
<feature type="region of interest" description="Disordered" evidence="1">
    <location>
        <begin position="1"/>
        <end position="26"/>
    </location>
</feature>
<name>A0A3Q9K6Q3_9ACTN</name>
<accession>A0A3Q9K6Q3</accession>
<dbReference type="Proteomes" id="UP000275579">
    <property type="component" value="Chromosome"/>
</dbReference>
<organism evidence="2 3">
    <name type="scientific">Streptomyces lydicus</name>
    <dbReference type="NCBI Taxonomy" id="47763"/>
    <lineage>
        <taxon>Bacteria</taxon>
        <taxon>Bacillati</taxon>
        <taxon>Actinomycetota</taxon>
        <taxon>Actinomycetes</taxon>
        <taxon>Kitasatosporales</taxon>
        <taxon>Streptomycetaceae</taxon>
        <taxon>Streptomyces</taxon>
    </lineage>
</organism>
<dbReference type="InterPro" id="IPR024747">
    <property type="entry name" value="Pyridox_Oxase-rel"/>
</dbReference>
<evidence type="ECO:0000313" key="3">
    <source>
        <dbReference type="Proteomes" id="UP000275579"/>
    </source>
</evidence>
<protein>
    <submittedName>
        <fullName evidence="2">Pyridoxamine 5'-phosphate oxidase</fullName>
    </submittedName>
</protein>